<protein>
    <recommendedName>
        <fullName evidence="4">F-box domain-containing protein</fullName>
    </recommendedName>
</protein>
<reference evidence="2 3" key="1">
    <citation type="journal article" date="2018" name="Nat. Ecol. Evol.">
        <title>Pezizomycetes genomes reveal the molecular basis of ectomycorrhizal truffle lifestyle.</title>
        <authorList>
            <person name="Murat C."/>
            <person name="Payen T."/>
            <person name="Noel B."/>
            <person name="Kuo A."/>
            <person name="Morin E."/>
            <person name="Chen J."/>
            <person name="Kohler A."/>
            <person name="Krizsan K."/>
            <person name="Balestrini R."/>
            <person name="Da Silva C."/>
            <person name="Montanini B."/>
            <person name="Hainaut M."/>
            <person name="Levati E."/>
            <person name="Barry K.W."/>
            <person name="Belfiori B."/>
            <person name="Cichocki N."/>
            <person name="Clum A."/>
            <person name="Dockter R.B."/>
            <person name="Fauchery L."/>
            <person name="Guy J."/>
            <person name="Iotti M."/>
            <person name="Le Tacon F."/>
            <person name="Lindquist E.A."/>
            <person name="Lipzen A."/>
            <person name="Malagnac F."/>
            <person name="Mello A."/>
            <person name="Molinier V."/>
            <person name="Miyauchi S."/>
            <person name="Poulain J."/>
            <person name="Riccioni C."/>
            <person name="Rubini A."/>
            <person name="Sitrit Y."/>
            <person name="Splivallo R."/>
            <person name="Traeger S."/>
            <person name="Wang M."/>
            <person name="Zifcakova L."/>
            <person name="Wipf D."/>
            <person name="Zambonelli A."/>
            <person name="Paolocci F."/>
            <person name="Nowrousian M."/>
            <person name="Ottonello S."/>
            <person name="Baldrian P."/>
            <person name="Spatafora J.W."/>
            <person name="Henrissat B."/>
            <person name="Nagy L.G."/>
            <person name="Aury J.M."/>
            <person name="Wincker P."/>
            <person name="Grigoriev I.V."/>
            <person name="Bonfante P."/>
            <person name="Martin F.M."/>
        </authorList>
    </citation>
    <scope>NUCLEOTIDE SEQUENCE [LARGE SCALE GENOMIC DNA]</scope>
    <source>
        <strain evidence="2 3">RN42</strain>
    </source>
</reference>
<feature type="region of interest" description="Disordered" evidence="1">
    <location>
        <begin position="23"/>
        <end position="102"/>
    </location>
</feature>
<feature type="compositionally biased region" description="Low complexity" evidence="1">
    <location>
        <begin position="62"/>
        <end position="83"/>
    </location>
</feature>
<evidence type="ECO:0000256" key="1">
    <source>
        <dbReference type="SAM" id="MobiDB-lite"/>
    </source>
</evidence>
<dbReference type="Proteomes" id="UP000275078">
    <property type="component" value="Unassembled WGS sequence"/>
</dbReference>
<gene>
    <name evidence="2" type="ORF">BJ508DRAFT_323917</name>
</gene>
<sequence>MEQANVGSQGIMEEIETHTEPAVVQEARFAKGDAAATHRVPKNPAERAQEAPPLLQNPISGTTPRLLPLAASPSSSPTTALLDPEPKPSLPPVPLSSSPTTTSGKFPFTLLPPELKMLAMSFCTPRTFANILQVNRATNHLFADSPEYLIKLLLQHNTGHRAQSMLIAQEESFGYHCCWKYLVRALADEAMMRPGPQYILRPSTLLANTEFSAIDHCAINNMLRSCLDRSAFHVLDLFEKLLIDNEWTDATIGLSVSDKRRLSRFLNVVGKAASITPVASFLPSLHRAGMDNGVDITLIESLTEITITSRSDGAPVNTLASPNRFII</sequence>
<evidence type="ECO:0000313" key="3">
    <source>
        <dbReference type="Proteomes" id="UP000275078"/>
    </source>
</evidence>
<keyword evidence="3" id="KW-1185">Reference proteome</keyword>
<evidence type="ECO:0000313" key="2">
    <source>
        <dbReference type="EMBL" id="RPA83913.1"/>
    </source>
</evidence>
<dbReference type="AlphaFoldDB" id="A0A3N4ICR5"/>
<dbReference type="SUPFAM" id="SSF81383">
    <property type="entry name" value="F-box domain"/>
    <property type="match status" value="1"/>
</dbReference>
<dbReference type="EMBL" id="ML119661">
    <property type="protein sequence ID" value="RPA83913.1"/>
    <property type="molecule type" value="Genomic_DNA"/>
</dbReference>
<accession>A0A3N4ICR5</accession>
<dbReference type="InterPro" id="IPR036047">
    <property type="entry name" value="F-box-like_dom_sf"/>
</dbReference>
<name>A0A3N4ICR5_ASCIM</name>
<proteinExistence type="predicted"/>
<evidence type="ECO:0008006" key="4">
    <source>
        <dbReference type="Google" id="ProtNLM"/>
    </source>
</evidence>
<organism evidence="2 3">
    <name type="scientific">Ascobolus immersus RN42</name>
    <dbReference type="NCBI Taxonomy" id="1160509"/>
    <lineage>
        <taxon>Eukaryota</taxon>
        <taxon>Fungi</taxon>
        <taxon>Dikarya</taxon>
        <taxon>Ascomycota</taxon>
        <taxon>Pezizomycotina</taxon>
        <taxon>Pezizomycetes</taxon>
        <taxon>Pezizales</taxon>
        <taxon>Ascobolaceae</taxon>
        <taxon>Ascobolus</taxon>
    </lineage>
</organism>